<dbReference type="InterPro" id="IPR050325">
    <property type="entry name" value="Prot/Nucl_acid_deglycase"/>
</dbReference>
<evidence type="ECO:0000313" key="3">
    <source>
        <dbReference type="Proteomes" id="UP000317778"/>
    </source>
</evidence>
<gene>
    <name evidence="2" type="ORF">CEE36_00415</name>
</gene>
<accession>A0A532VAK4</accession>
<dbReference type="GO" id="GO:0005737">
    <property type="term" value="C:cytoplasm"/>
    <property type="evidence" value="ECO:0007669"/>
    <property type="project" value="TreeGrafter"/>
</dbReference>
<evidence type="ECO:0000313" key="2">
    <source>
        <dbReference type="EMBL" id="TKJ44240.1"/>
    </source>
</evidence>
<dbReference type="PROSITE" id="PS51257">
    <property type="entry name" value="PROKAR_LIPOPROTEIN"/>
    <property type="match status" value="1"/>
</dbReference>
<evidence type="ECO:0000259" key="1">
    <source>
        <dbReference type="Pfam" id="PF01965"/>
    </source>
</evidence>
<feature type="domain" description="DJ-1/PfpI" evidence="1">
    <location>
        <begin position="35"/>
        <end position="197"/>
    </location>
</feature>
<dbReference type="PANTHER" id="PTHR48094">
    <property type="entry name" value="PROTEIN/NUCLEIC ACID DEGLYCASE DJ-1-RELATED"/>
    <property type="match status" value="1"/>
</dbReference>
<dbReference type="CDD" id="cd03135">
    <property type="entry name" value="GATase1_DJ-1"/>
    <property type="match status" value="1"/>
</dbReference>
<organism evidence="2 3">
    <name type="scientific">candidate division TA06 bacterium B3_TA06</name>
    <dbReference type="NCBI Taxonomy" id="2012487"/>
    <lineage>
        <taxon>Bacteria</taxon>
        <taxon>Bacteria division TA06</taxon>
    </lineage>
</organism>
<dbReference type="Proteomes" id="UP000317778">
    <property type="component" value="Unassembled WGS sequence"/>
</dbReference>
<dbReference type="InterPro" id="IPR002818">
    <property type="entry name" value="DJ-1/PfpI"/>
</dbReference>
<dbReference type="PANTHER" id="PTHR48094:SF12">
    <property type="entry name" value="PARKINSON DISEASE PROTEIN 7 HOMOLOG"/>
    <property type="match status" value="1"/>
</dbReference>
<proteinExistence type="predicted"/>
<dbReference type="Pfam" id="PF01965">
    <property type="entry name" value="DJ-1_PfpI"/>
    <property type="match status" value="1"/>
</dbReference>
<dbReference type="SUPFAM" id="SSF52317">
    <property type="entry name" value="Class I glutamine amidotransferase-like"/>
    <property type="match status" value="1"/>
</dbReference>
<sequence>MRRLLPVLVLAALACGSKPSASEAESVSLPESRSKVLFVIAHQGFRDEELATPKKILEEGGFAGVIASTDTSVAKGMLGAKVKPDLLISQANADDYVALVIVGGAGARTLWSDSTLIRLAGEFKEADKILGAICLAPVVFARAGILKGIDATCFSSVASELKAGEANYLTEDVVCRGKIVTASGPRAAEAFGHKLLSLLKKEEE</sequence>
<protein>
    <submittedName>
        <fullName evidence="2">Thiamine biosynthesis protein ThiJ</fullName>
    </submittedName>
</protein>
<dbReference type="Gene3D" id="3.40.50.880">
    <property type="match status" value="1"/>
</dbReference>
<comment type="caution">
    <text evidence="2">The sequence shown here is derived from an EMBL/GenBank/DDBJ whole genome shotgun (WGS) entry which is preliminary data.</text>
</comment>
<name>A0A532VAK4_UNCT6</name>
<dbReference type="EMBL" id="NJBO01000001">
    <property type="protein sequence ID" value="TKJ44240.1"/>
    <property type="molecule type" value="Genomic_DNA"/>
</dbReference>
<dbReference type="InterPro" id="IPR029062">
    <property type="entry name" value="Class_I_gatase-like"/>
</dbReference>
<reference evidence="2 3" key="1">
    <citation type="submission" date="2017-06" db="EMBL/GenBank/DDBJ databases">
        <title>Novel microbial phyla capable of carbon fixation and sulfur reduction in deep-sea sediments.</title>
        <authorList>
            <person name="Huang J."/>
            <person name="Baker B."/>
            <person name="Wang Y."/>
        </authorList>
    </citation>
    <scope>NUCLEOTIDE SEQUENCE [LARGE SCALE GENOMIC DNA]</scope>
    <source>
        <strain evidence="2">B3_TA06</strain>
    </source>
</reference>
<dbReference type="AlphaFoldDB" id="A0A532VAK4"/>